<evidence type="ECO:0000313" key="8">
    <source>
        <dbReference type="EMBL" id="CCF83539.1"/>
    </source>
</evidence>
<dbReference type="GO" id="GO:0005886">
    <property type="term" value="C:plasma membrane"/>
    <property type="evidence" value="ECO:0007669"/>
    <property type="project" value="UniProtKB-SubCell"/>
</dbReference>
<evidence type="ECO:0000256" key="1">
    <source>
        <dbReference type="ARBA" id="ARBA00004651"/>
    </source>
</evidence>
<dbReference type="PANTHER" id="PTHR32309:SF13">
    <property type="entry name" value="FERRIC ENTEROBACTIN TRANSPORT PROTEIN FEPE"/>
    <property type="match status" value="1"/>
</dbReference>
<keyword evidence="5 6" id="KW-0472">Membrane</keyword>
<gene>
    <name evidence="8" type="ORF">NITHO_240005</name>
</gene>
<evidence type="ECO:0000259" key="7">
    <source>
        <dbReference type="Pfam" id="PF02706"/>
    </source>
</evidence>
<evidence type="ECO:0000256" key="4">
    <source>
        <dbReference type="ARBA" id="ARBA00022989"/>
    </source>
</evidence>
<evidence type="ECO:0000256" key="3">
    <source>
        <dbReference type="ARBA" id="ARBA00022692"/>
    </source>
</evidence>
<keyword evidence="4 6" id="KW-1133">Transmembrane helix</keyword>
<protein>
    <recommendedName>
        <fullName evidence="7">Polysaccharide chain length determinant N-terminal domain-containing protein</fullName>
    </recommendedName>
</protein>
<dbReference type="GO" id="GO:0004713">
    <property type="term" value="F:protein tyrosine kinase activity"/>
    <property type="evidence" value="ECO:0007669"/>
    <property type="project" value="TreeGrafter"/>
</dbReference>
<dbReference type="PANTHER" id="PTHR32309">
    <property type="entry name" value="TYROSINE-PROTEIN KINASE"/>
    <property type="match status" value="1"/>
</dbReference>
<dbReference type="InterPro" id="IPR050445">
    <property type="entry name" value="Bact_polysacc_biosynth/exp"/>
</dbReference>
<dbReference type="InterPro" id="IPR003856">
    <property type="entry name" value="LPS_length_determ_N"/>
</dbReference>
<comment type="subcellular location">
    <subcellularLocation>
        <location evidence="1">Cell membrane</location>
        <topology evidence="1">Multi-pass membrane protein</topology>
    </subcellularLocation>
</comment>
<proteinExistence type="predicted"/>
<sequence>MTRYLMTLYRWKWLFLLTLLIMLGGSALGAYYLFPPQYTATARIWVDGQANGQDASMGLTVSKREQDALQQLTGTDSFLGDVLKPTPIGAQLNGEPRHDQDIMRPVRKHLKIETLGPNTVVVSYAGRNPAVSQQIVQGTLDHFQAWITKTQADLTTAQSQKYQQMMQNQLDLYKKQMEDAQKQVNDFLTIYPNPLPTTAEYQQLQELKQSSEAASGLYATVAARLAGLNTTDALATTYQSMSFRVLDSPVAPITASVPLKQVAEYIALTLVASFGLVAIAIILLTWRDTAVRTVEDVGALSDLPVLAIIPGLKSGSKRERASAIREKVGVAIAQHASIRR</sequence>
<reference evidence="8 9" key="1">
    <citation type="journal article" date="2012" name="ISME J.">
        <title>Nitrification expanded: discovery, physiology and genomics of a nitrite-oxidizing bacterium from the phylum Chloroflexi.</title>
        <authorList>
            <person name="Sorokin D.Y."/>
            <person name="Lucker S."/>
            <person name="Vejmelkova D."/>
            <person name="Kostrikina N.A."/>
            <person name="Kleerebezem R."/>
            <person name="Rijpstra W.I."/>
            <person name="Damste J.S."/>
            <person name="Le Paslier D."/>
            <person name="Muyzer G."/>
            <person name="Wagner M."/>
            <person name="van Loosdrecht M.C."/>
            <person name="Daims H."/>
        </authorList>
    </citation>
    <scope>NUCLEOTIDE SEQUENCE [LARGE SCALE GENOMIC DNA]</scope>
    <source>
        <strain evidence="9">none</strain>
    </source>
</reference>
<feature type="domain" description="Polysaccharide chain length determinant N-terminal" evidence="7">
    <location>
        <begin position="3"/>
        <end position="67"/>
    </location>
</feature>
<accession>I4EFS7</accession>
<dbReference type="AlphaFoldDB" id="I4EFS7"/>
<dbReference type="Proteomes" id="UP000004221">
    <property type="component" value="Unassembled WGS sequence"/>
</dbReference>
<keyword evidence="3 6" id="KW-0812">Transmembrane</keyword>
<feature type="transmembrane region" description="Helical" evidence="6">
    <location>
        <begin position="265"/>
        <end position="286"/>
    </location>
</feature>
<evidence type="ECO:0000256" key="5">
    <source>
        <dbReference type="ARBA" id="ARBA00023136"/>
    </source>
</evidence>
<evidence type="ECO:0000256" key="2">
    <source>
        <dbReference type="ARBA" id="ARBA00022475"/>
    </source>
</evidence>
<evidence type="ECO:0000256" key="6">
    <source>
        <dbReference type="SAM" id="Phobius"/>
    </source>
</evidence>
<dbReference type="EMBL" id="CAGS01000157">
    <property type="protein sequence ID" value="CCF83539.1"/>
    <property type="molecule type" value="Genomic_DNA"/>
</dbReference>
<evidence type="ECO:0000313" key="9">
    <source>
        <dbReference type="Proteomes" id="UP000004221"/>
    </source>
</evidence>
<organism evidence="8 9">
    <name type="scientific">Nitrolancea hollandica Lb</name>
    <dbReference type="NCBI Taxonomy" id="1129897"/>
    <lineage>
        <taxon>Bacteria</taxon>
        <taxon>Pseudomonadati</taxon>
        <taxon>Thermomicrobiota</taxon>
        <taxon>Thermomicrobia</taxon>
        <taxon>Sphaerobacterales</taxon>
        <taxon>Sphaerobacterineae</taxon>
        <taxon>Sphaerobacteraceae</taxon>
        <taxon>Nitrolancea</taxon>
    </lineage>
</organism>
<keyword evidence="9" id="KW-1185">Reference proteome</keyword>
<dbReference type="RefSeq" id="WP_008476846.1">
    <property type="nucleotide sequence ID" value="NZ_CAGS01000157.1"/>
</dbReference>
<comment type="caution">
    <text evidence="8">The sequence shown here is derived from an EMBL/GenBank/DDBJ whole genome shotgun (WGS) entry which is preliminary data.</text>
</comment>
<dbReference type="Pfam" id="PF02706">
    <property type="entry name" value="Wzz"/>
    <property type="match status" value="1"/>
</dbReference>
<keyword evidence="2" id="KW-1003">Cell membrane</keyword>
<name>I4EFS7_9BACT</name>